<dbReference type="RefSeq" id="WP_107786468.1">
    <property type="nucleotide sequence ID" value="NZ_QAOL01000008.1"/>
</dbReference>
<reference evidence="1 2" key="1">
    <citation type="submission" date="2018-04" db="EMBL/GenBank/DDBJ databases">
        <title>Active sludge and wastewater microbial communities from Klosterneuburg, Austria.</title>
        <authorList>
            <person name="Wagner M."/>
        </authorList>
    </citation>
    <scope>NUCLEOTIDE SEQUENCE [LARGE SCALE GENOMIC DNA]</scope>
    <source>
        <strain evidence="1 2">Nm4</strain>
    </source>
</reference>
<dbReference type="AlphaFoldDB" id="A0A2T5ISX4"/>
<accession>A0A2T5ISX4</accession>
<protein>
    <submittedName>
        <fullName evidence="1">Uncharacterized protein</fullName>
    </submittedName>
</protein>
<name>A0A2T5ISX4_9PROT</name>
<sequence>MEGISKERLESQLKRISLQFDYDPTDRMIRMLKQLIMECTELNPWIPIDEDTPIDKELILYYPAGRVNHVFLPKIKLIGYHRPQLSSICRQPSHYQELIKDPT</sequence>
<proteinExistence type="predicted"/>
<evidence type="ECO:0000313" key="1">
    <source>
        <dbReference type="EMBL" id="PTQ86934.1"/>
    </source>
</evidence>
<dbReference type="Proteomes" id="UP000244110">
    <property type="component" value="Unassembled WGS sequence"/>
</dbReference>
<organism evidence="1 2">
    <name type="scientific">Nitrosomonas ureae</name>
    <dbReference type="NCBI Taxonomy" id="44577"/>
    <lineage>
        <taxon>Bacteria</taxon>
        <taxon>Pseudomonadati</taxon>
        <taxon>Pseudomonadota</taxon>
        <taxon>Betaproteobacteria</taxon>
        <taxon>Nitrosomonadales</taxon>
        <taxon>Nitrosomonadaceae</taxon>
        <taxon>Nitrosomonas</taxon>
    </lineage>
</organism>
<comment type="caution">
    <text evidence="1">The sequence shown here is derived from an EMBL/GenBank/DDBJ whole genome shotgun (WGS) entry which is preliminary data.</text>
</comment>
<dbReference type="EMBL" id="QAOL01000008">
    <property type="protein sequence ID" value="PTQ86934.1"/>
    <property type="molecule type" value="Genomic_DNA"/>
</dbReference>
<evidence type="ECO:0000313" key="2">
    <source>
        <dbReference type="Proteomes" id="UP000244110"/>
    </source>
</evidence>
<gene>
    <name evidence="1" type="ORF">C8R28_1008129</name>
</gene>